<accession>A0A1F4V615</accession>
<dbReference type="SMART" id="SM00448">
    <property type="entry name" value="REC"/>
    <property type="match status" value="1"/>
</dbReference>
<dbReference type="Gene3D" id="3.40.50.2300">
    <property type="match status" value="1"/>
</dbReference>
<dbReference type="PANTHER" id="PTHR44591">
    <property type="entry name" value="STRESS RESPONSE REGULATOR PROTEIN 1"/>
    <property type="match status" value="1"/>
</dbReference>
<gene>
    <name evidence="4" type="ORF">A3D91_01200</name>
</gene>
<proteinExistence type="predicted"/>
<dbReference type="AlphaFoldDB" id="A0A1F4V615"/>
<evidence type="ECO:0000256" key="1">
    <source>
        <dbReference type="ARBA" id="ARBA00022553"/>
    </source>
</evidence>
<dbReference type="Proteomes" id="UP000178127">
    <property type="component" value="Unassembled WGS sequence"/>
</dbReference>
<dbReference type="STRING" id="1802620.A3D91_01200"/>
<feature type="domain" description="Response regulatory" evidence="3">
    <location>
        <begin position="4"/>
        <end position="120"/>
    </location>
</feature>
<dbReference type="InterPro" id="IPR001789">
    <property type="entry name" value="Sig_transdc_resp-reg_receiver"/>
</dbReference>
<evidence type="ECO:0000259" key="3">
    <source>
        <dbReference type="PROSITE" id="PS50110"/>
    </source>
</evidence>
<organism evidence="4 5">
    <name type="scientific">candidate division WWE3 bacterium RIFCSPHIGHO2_02_FULL_38_14</name>
    <dbReference type="NCBI Taxonomy" id="1802620"/>
    <lineage>
        <taxon>Bacteria</taxon>
        <taxon>Katanobacteria</taxon>
    </lineage>
</organism>
<feature type="modified residue" description="4-aspartylphosphate" evidence="2">
    <location>
        <position position="53"/>
    </location>
</feature>
<dbReference type="GO" id="GO:0000160">
    <property type="term" value="P:phosphorelay signal transduction system"/>
    <property type="evidence" value="ECO:0007669"/>
    <property type="project" value="InterPro"/>
</dbReference>
<evidence type="ECO:0000313" key="4">
    <source>
        <dbReference type="EMBL" id="OGC52604.1"/>
    </source>
</evidence>
<keyword evidence="1 2" id="KW-0597">Phosphoprotein</keyword>
<reference evidence="4 5" key="1">
    <citation type="journal article" date="2016" name="Nat. Commun.">
        <title>Thousands of microbial genomes shed light on interconnected biogeochemical processes in an aquifer system.</title>
        <authorList>
            <person name="Anantharaman K."/>
            <person name="Brown C.T."/>
            <person name="Hug L.A."/>
            <person name="Sharon I."/>
            <person name="Castelle C.J."/>
            <person name="Probst A.J."/>
            <person name="Thomas B.C."/>
            <person name="Singh A."/>
            <person name="Wilkins M.J."/>
            <person name="Karaoz U."/>
            <person name="Brodie E.L."/>
            <person name="Williams K.H."/>
            <person name="Hubbard S.S."/>
            <person name="Banfield J.F."/>
        </authorList>
    </citation>
    <scope>NUCLEOTIDE SEQUENCE [LARGE SCALE GENOMIC DNA]</scope>
</reference>
<evidence type="ECO:0000256" key="2">
    <source>
        <dbReference type="PROSITE-ProRule" id="PRU00169"/>
    </source>
</evidence>
<dbReference type="InterPro" id="IPR011006">
    <property type="entry name" value="CheY-like_superfamily"/>
</dbReference>
<dbReference type="PROSITE" id="PS50110">
    <property type="entry name" value="RESPONSE_REGULATORY"/>
    <property type="match status" value="1"/>
</dbReference>
<dbReference type="InterPro" id="IPR050595">
    <property type="entry name" value="Bact_response_regulator"/>
</dbReference>
<name>A0A1F4V615_UNCKA</name>
<comment type="caution">
    <text evidence="4">The sequence shown here is derived from an EMBL/GenBank/DDBJ whole genome shotgun (WGS) entry which is preliminary data.</text>
</comment>
<dbReference type="Pfam" id="PF00072">
    <property type="entry name" value="Response_reg"/>
    <property type="match status" value="1"/>
</dbReference>
<dbReference type="PANTHER" id="PTHR44591:SF3">
    <property type="entry name" value="RESPONSE REGULATORY DOMAIN-CONTAINING PROTEIN"/>
    <property type="match status" value="1"/>
</dbReference>
<evidence type="ECO:0000313" key="5">
    <source>
        <dbReference type="Proteomes" id="UP000178127"/>
    </source>
</evidence>
<dbReference type="EMBL" id="MEVD01000023">
    <property type="protein sequence ID" value="OGC52604.1"/>
    <property type="molecule type" value="Genomic_DNA"/>
</dbReference>
<protein>
    <recommendedName>
        <fullName evidence="3">Response regulatory domain-containing protein</fullName>
    </recommendedName>
</protein>
<sequence>MQKNILIVEDDKFLLRVYGAKFNRDDVKVTLLEDGSEVLNKAKELHPDLILLDLILPKKDGFKVLEELKTDPKTKEIPVIVITQLSQDEDIAKAKALGIVKYLVKSESSLKEIKEVLEEYLSNA</sequence>
<dbReference type="SUPFAM" id="SSF52172">
    <property type="entry name" value="CheY-like"/>
    <property type="match status" value="1"/>
</dbReference>